<keyword evidence="7" id="KW-0547">Nucleotide-binding</keyword>
<dbReference type="SUPFAM" id="SSF47226">
    <property type="entry name" value="Histidine-containing phosphotransfer domain, HPT domain"/>
    <property type="match status" value="1"/>
</dbReference>
<organism evidence="18 19">
    <name type="scientific">Halomonas citrativorans</name>
    <dbReference type="NCBI Taxonomy" id="2742612"/>
    <lineage>
        <taxon>Bacteria</taxon>
        <taxon>Pseudomonadati</taxon>
        <taxon>Pseudomonadota</taxon>
        <taxon>Gammaproteobacteria</taxon>
        <taxon>Oceanospirillales</taxon>
        <taxon>Halomonadaceae</taxon>
        <taxon>Halomonas</taxon>
    </lineage>
</organism>
<evidence type="ECO:0000313" key="18">
    <source>
        <dbReference type="EMBL" id="SJN15170.1"/>
    </source>
</evidence>
<dbReference type="InterPro" id="IPR011006">
    <property type="entry name" value="CheY-like_superfamily"/>
</dbReference>
<dbReference type="Gene3D" id="1.20.120.160">
    <property type="entry name" value="HPT domain"/>
    <property type="match status" value="1"/>
</dbReference>
<comment type="catalytic activity">
    <reaction evidence="1">
        <text>ATP + protein L-histidine = ADP + protein N-phospho-L-histidine.</text>
        <dbReference type="EC" id="2.7.13.3"/>
    </reaction>
</comment>
<dbReference type="GO" id="GO:0000155">
    <property type="term" value="F:phosphorelay sensor kinase activity"/>
    <property type="evidence" value="ECO:0007669"/>
    <property type="project" value="InterPro"/>
</dbReference>
<dbReference type="FunFam" id="3.30.565.10:FF:000010">
    <property type="entry name" value="Sensor histidine kinase RcsC"/>
    <property type="match status" value="1"/>
</dbReference>
<feature type="domain" description="Histidine kinase" evidence="15">
    <location>
        <begin position="250"/>
        <end position="466"/>
    </location>
</feature>
<feature type="domain" description="HPt" evidence="17">
    <location>
        <begin position="649"/>
        <end position="751"/>
    </location>
</feature>
<evidence type="ECO:0000259" key="17">
    <source>
        <dbReference type="PROSITE" id="PS50894"/>
    </source>
</evidence>
<dbReference type="SMART" id="SM00388">
    <property type="entry name" value="HisKA"/>
    <property type="match status" value="1"/>
</dbReference>
<dbReference type="InterPro" id="IPR001789">
    <property type="entry name" value="Sig_transdc_resp-reg_receiver"/>
</dbReference>
<accession>A0A1R4I5R7</accession>
<feature type="transmembrane region" description="Helical" evidence="14">
    <location>
        <begin position="20"/>
        <end position="43"/>
    </location>
</feature>
<evidence type="ECO:0000256" key="5">
    <source>
        <dbReference type="ARBA" id="ARBA00022553"/>
    </source>
</evidence>
<dbReference type="Proteomes" id="UP000196331">
    <property type="component" value="Unassembled WGS sequence"/>
</dbReference>
<evidence type="ECO:0000256" key="13">
    <source>
        <dbReference type="PROSITE-ProRule" id="PRU00169"/>
    </source>
</evidence>
<evidence type="ECO:0000256" key="2">
    <source>
        <dbReference type="ARBA" id="ARBA00004651"/>
    </source>
</evidence>
<dbReference type="Pfam" id="PF00512">
    <property type="entry name" value="HisKA"/>
    <property type="match status" value="1"/>
</dbReference>
<keyword evidence="10" id="KW-0902">Two-component regulatory system</keyword>
<feature type="modified residue" description="4-aspartylphosphate" evidence="13">
    <location>
        <position position="535"/>
    </location>
</feature>
<dbReference type="InterPro" id="IPR004358">
    <property type="entry name" value="Sig_transdc_His_kin-like_C"/>
</dbReference>
<feature type="domain" description="Response regulatory" evidence="16">
    <location>
        <begin position="486"/>
        <end position="601"/>
    </location>
</feature>
<evidence type="ECO:0000256" key="6">
    <source>
        <dbReference type="ARBA" id="ARBA00022692"/>
    </source>
</evidence>
<dbReference type="CDD" id="cd16922">
    <property type="entry name" value="HATPase_EvgS-ArcB-TorS-like"/>
    <property type="match status" value="1"/>
</dbReference>
<evidence type="ECO:0000256" key="12">
    <source>
        <dbReference type="PROSITE-ProRule" id="PRU00110"/>
    </source>
</evidence>
<evidence type="ECO:0000259" key="15">
    <source>
        <dbReference type="PROSITE" id="PS50109"/>
    </source>
</evidence>
<dbReference type="InterPro" id="IPR003594">
    <property type="entry name" value="HATPase_dom"/>
</dbReference>
<dbReference type="SMART" id="SM00387">
    <property type="entry name" value="HATPase_c"/>
    <property type="match status" value="1"/>
</dbReference>
<dbReference type="EMBL" id="FUKM01000063">
    <property type="protein sequence ID" value="SJN15170.1"/>
    <property type="molecule type" value="Genomic_DNA"/>
</dbReference>
<dbReference type="InterPro" id="IPR008207">
    <property type="entry name" value="Sig_transdc_His_kin_Hpt_dom"/>
</dbReference>
<keyword evidence="8" id="KW-0067">ATP-binding</keyword>
<dbReference type="PANTHER" id="PTHR45339:SF1">
    <property type="entry name" value="HYBRID SIGNAL TRANSDUCTION HISTIDINE KINASE J"/>
    <property type="match status" value="1"/>
</dbReference>
<dbReference type="CDD" id="cd17546">
    <property type="entry name" value="REC_hyHK_CKI1_RcsC-like"/>
    <property type="match status" value="1"/>
</dbReference>
<reference evidence="18 19" key="1">
    <citation type="submission" date="2017-02" db="EMBL/GenBank/DDBJ databases">
        <authorList>
            <person name="Dridi B."/>
        </authorList>
    </citation>
    <scope>NUCLEOTIDE SEQUENCE [LARGE SCALE GENOMIC DNA]</scope>
    <source>
        <strain evidence="18 19">JB380</strain>
    </source>
</reference>
<dbReference type="AlphaFoldDB" id="A0A1R4I5R7"/>
<dbReference type="PROSITE" id="PS50110">
    <property type="entry name" value="RESPONSE_REGULATORY"/>
    <property type="match status" value="1"/>
</dbReference>
<dbReference type="InterPro" id="IPR036641">
    <property type="entry name" value="HPT_dom_sf"/>
</dbReference>
<dbReference type="RefSeq" id="WP_087111925.1">
    <property type="nucleotide sequence ID" value="NZ_FUKM01000063.1"/>
</dbReference>
<evidence type="ECO:0000256" key="4">
    <source>
        <dbReference type="ARBA" id="ARBA00022475"/>
    </source>
</evidence>
<dbReference type="Gene3D" id="3.30.565.10">
    <property type="entry name" value="Histidine kinase-like ATPase, C-terminal domain"/>
    <property type="match status" value="1"/>
</dbReference>
<gene>
    <name evidence="18" type="ORF">CZ787_18815</name>
</gene>
<evidence type="ECO:0000256" key="3">
    <source>
        <dbReference type="ARBA" id="ARBA00012438"/>
    </source>
</evidence>
<keyword evidence="9 14" id="KW-1133">Transmembrane helix</keyword>
<keyword evidence="18" id="KW-0418">Kinase</keyword>
<keyword evidence="18" id="KW-0808">Transferase</keyword>
<dbReference type="GO" id="GO:0005524">
    <property type="term" value="F:ATP binding"/>
    <property type="evidence" value="ECO:0007669"/>
    <property type="project" value="UniProtKB-KW"/>
</dbReference>
<dbReference type="PROSITE" id="PS50894">
    <property type="entry name" value="HPT"/>
    <property type="match status" value="1"/>
</dbReference>
<dbReference type="SUPFAM" id="SSF52172">
    <property type="entry name" value="CheY-like"/>
    <property type="match status" value="1"/>
</dbReference>
<dbReference type="InterPro" id="IPR005467">
    <property type="entry name" value="His_kinase_dom"/>
</dbReference>
<dbReference type="SMART" id="SM00448">
    <property type="entry name" value="REC"/>
    <property type="match status" value="1"/>
</dbReference>
<dbReference type="GO" id="GO:0005886">
    <property type="term" value="C:plasma membrane"/>
    <property type="evidence" value="ECO:0007669"/>
    <property type="project" value="UniProtKB-SubCell"/>
</dbReference>
<dbReference type="InterPro" id="IPR036097">
    <property type="entry name" value="HisK_dim/P_sf"/>
</dbReference>
<dbReference type="Pfam" id="PF01627">
    <property type="entry name" value="Hpt"/>
    <property type="match status" value="1"/>
</dbReference>
<evidence type="ECO:0000256" key="7">
    <source>
        <dbReference type="ARBA" id="ARBA00022741"/>
    </source>
</evidence>
<dbReference type="SUPFAM" id="SSF47384">
    <property type="entry name" value="Homodimeric domain of signal transducing histidine kinase"/>
    <property type="match status" value="1"/>
</dbReference>
<evidence type="ECO:0000256" key="14">
    <source>
        <dbReference type="SAM" id="Phobius"/>
    </source>
</evidence>
<keyword evidence="5 13" id="KW-0597">Phosphoprotein</keyword>
<dbReference type="Gene3D" id="3.40.50.2300">
    <property type="match status" value="1"/>
</dbReference>
<keyword evidence="4" id="KW-1003">Cell membrane</keyword>
<dbReference type="CDD" id="cd00082">
    <property type="entry name" value="HisKA"/>
    <property type="match status" value="1"/>
</dbReference>
<evidence type="ECO:0000256" key="11">
    <source>
        <dbReference type="ARBA" id="ARBA00023136"/>
    </source>
</evidence>
<feature type="transmembrane region" description="Helical" evidence="14">
    <location>
        <begin position="190"/>
        <end position="210"/>
    </location>
</feature>
<keyword evidence="11 14" id="KW-0472">Membrane</keyword>
<sequence length="760" mass="83624">MFFNRAKVSSPRLLRYPRRLKLVAIITVLLFASALVVAALASWRQDNLTQSLREDTSWVAYKLDRDAVQLLNHLLSESRAEMTLAAQNELNMRFELLYSRLMLLQEGEVNSLITDIEGAGQLLTQIGQQMEPLDLLFAPHEVLDQLPVVLIEAELEALTQLTERFVITINGYLAESATEERRVLSTLYKLLMTLLVGMSLAVLLVIAFLIREMRESATARRRQEQLSQQLEVTAEQAQAANHAKSDFLAMVSHEIRTPLNGVIGMSELLSEPASSAQVEDYARTIHESANQLLAMINEILDFSKIEAGHLTLEASPTELRPLVDSVVALFEPRSSAKGVALSMHIDPLVPRWVMADAGRLRQILLNLVANATKFTDHGAITVRVSSTVEHLLLEVSDTGCGLSEEQQTTLFEPFQQAGASVARRYGGTGLGLAICKRLSEAMNGQLGVQSRLGQGSTFWCKLPLVKAMPVEAALPNEQTRNFAGTALLLVEDNAINRKVAIGLLSRLGCEVVCAENGQDALDMATSLPVHLIFMDIQLPDMDGLMVTQRLREQGGWLANVPIVAMTAGGNDRQRCLAAGMNDYITKPLSLRALGDVLALHLSPTAPARKTTLPAQLQGDTFEHNVFEYNVFEHNVLNADTLSMLQESLGDEHLINLVALYHQQISDYVSQLSACLATPEAPFSEQARQQVARLAHQLRGESLSMGAEALAAKAKSLEVLAREEGNTKSQFDESLGVVRHTAARTHSALKRWRQRQSSTKG</sequence>
<dbReference type="Pfam" id="PF00072">
    <property type="entry name" value="Response_reg"/>
    <property type="match status" value="1"/>
</dbReference>
<evidence type="ECO:0000256" key="9">
    <source>
        <dbReference type="ARBA" id="ARBA00022989"/>
    </source>
</evidence>
<evidence type="ECO:0000256" key="1">
    <source>
        <dbReference type="ARBA" id="ARBA00000085"/>
    </source>
</evidence>
<dbReference type="OrthoDB" id="9797243at2"/>
<keyword evidence="6 14" id="KW-0812">Transmembrane</keyword>
<dbReference type="Pfam" id="PF02518">
    <property type="entry name" value="HATPase_c"/>
    <property type="match status" value="1"/>
</dbReference>
<evidence type="ECO:0000313" key="19">
    <source>
        <dbReference type="Proteomes" id="UP000196331"/>
    </source>
</evidence>
<dbReference type="PRINTS" id="PR00344">
    <property type="entry name" value="BCTRLSENSOR"/>
</dbReference>
<dbReference type="SUPFAM" id="SSF55874">
    <property type="entry name" value="ATPase domain of HSP90 chaperone/DNA topoisomerase II/histidine kinase"/>
    <property type="match status" value="1"/>
</dbReference>
<comment type="caution">
    <text evidence="18">The sequence shown here is derived from an EMBL/GenBank/DDBJ whole genome shotgun (WGS) entry which is preliminary data.</text>
</comment>
<name>A0A1R4I5R7_9GAMM</name>
<proteinExistence type="predicted"/>
<dbReference type="InterPro" id="IPR036890">
    <property type="entry name" value="HATPase_C_sf"/>
</dbReference>
<evidence type="ECO:0000259" key="16">
    <source>
        <dbReference type="PROSITE" id="PS50110"/>
    </source>
</evidence>
<dbReference type="InterPro" id="IPR003661">
    <property type="entry name" value="HisK_dim/P_dom"/>
</dbReference>
<evidence type="ECO:0000256" key="8">
    <source>
        <dbReference type="ARBA" id="ARBA00022840"/>
    </source>
</evidence>
<dbReference type="EC" id="2.7.13.3" evidence="3"/>
<feature type="modified residue" description="Phosphohistidine" evidence="12">
    <location>
        <position position="695"/>
    </location>
</feature>
<dbReference type="PROSITE" id="PS50109">
    <property type="entry name" value="HIS_KIN"/>
    <property type="match status" value="1"/>
</dbReference>
<evidence type="ECO:0000256" key="10">
    <source>
        <dbReference type="ARBA" id="ARBA00023012"/>
    </source>
</evidence>
<dbReference type="Gene3D" id="1.10.287.130">
    <property type="match status" value="1"/>
</dbReference>
<protein>
    <recommendedName>
        <fullName evidence="3">histidine kinase</fullName>
        <ecNumber evidence="3">2.7.13.3</ecNumber>
    </recommendedName>
</protein>
<comment type="subcellular location">
    <subcellularLocation>
        <location evidence="2">Cell membrane</location>
        <topology evidence="2">Multi-pass membrane protein</topology>
    </subcellularLocation>
</comment>
<dbReference type="PANTHER" id="PTHR45339">
    <property type="entry name" value="HYBRID SIGNAL TRANSDUCTION HISTIDINE KINASE J"/>
    <property type="match status" value="1"/>
</dbReference>